<keyword evidence="1" id="KW-0858">Xylan degradation</keyword>
<reference evidence="4 5" key="6">
    <citation type="journal article" date="2011" name="Appl. Environ. Microbiol.">
        <title>Involvement of the azorhizobial chromosome partition gene (parA) in the onset of bacteroid differentiation during Sesbania rostrata stem nodule development.</title>
        <authorList>
            <person name="Liu CT."/>
            <person name="Lee KB."/>
            <person name="Wang YS."/>
            <person name="Peng MH."/>
            <person name="Lee KT."/>
            <person name="Suzuki S."/>
            <person name="Suzuki T."/>
            <person name="Oyaizu H."/>
        </authorList>
    </citation>
    <scope>NUCLEOTIDE SEQUENCE [LARGE SCALE GENOMIC DNA]</scope>
    <source>
        <strain evidence="5">ATCC 43989 / DSM 5975 / JCM 20966 / LMG 6465 / NBRC 14845 / NCIMB 13405 / ORS 571</strain>
    </source>
</reference>
<protein>
    <submittedName>
        <fullName evidence="4">Putative formyl transferase</fullName>
    </submittedName>
</protein>
<dbReference type="EMBL" id="AP009384">
    <property type="protein sequence ID" value="BAF87506.1"/>
    <property type="molecule type" value="Genomic_DNA"/>
</dbReference>
<dbReference type="SUPFAM" id="SSF53328">
    <property type="entry name" value="Formyltransferase"/>
    <property type="match status" value="1"/>
</dbReference>
<dbReference type="Gene3D" id="2.115.10.20">
    <property type="entry name" value="Glycosyl hydrolase domain, family 43"/>
    <property type="match status" value="1"/>
</dbReference>
<accession>A8HXJ3</accession>
<dbReference type="GO" id="GO:0016740">
    <property type="term" value="F:transferase activity"/>
    <property type="evidence" value="ECO:0007669"/>
    <property type="project" value="UniProtKB-KW"/>
</dbReference>
<reference evidence="4 5" key="3">
    <citation type="journal article" date="2008" name="BMC Genomics">
        <title>The genome of the versatile nitrogen fixer Azorhizobium caulinodans ORS571.</title>
        <authorList>
            <person name="Lee KB."/>
            <person name="Backer P.D."/>
            <person name="Aono T."/>
            <person name="Liu CT."/>
            <person name="Suzuki S."/>
            <person name="Suzuki T."/>
            <person name="Kaneko T."/>
            <person name="Yamada M."/>
            <person name="Tabata S."/>
            <person name="Kupfer D.M."/>
            <person name="Najar F.Z."/>
            <person name="Wiley G.B."/>
            <person name="Roe B."/>
            <person name="Binnewies T.T."/>
            <person name="Ussery D.W."/>
            <person name="D'Haeze W."/>
            <person name="Herder J.D."/>
            <person name="Gevers D."/>
            <person name="Vereecke D."/>
            <person name="Holsters M."/>
            <person name="Oyaizu H."/>
        </authorList>
    </citation>
    <scope>NUCLEOTIDE SEQUENCE [LARGE SCALE GENOMIC DNA]</scope>
    <source>
        <strain evidence="5">ATCC 43989 / DSM 5975 / JCM 20966 / LMG 6465 / NBRC 14845 / NCIMB 13405 / ORS 571</strain>
    </source>
</reference>
<dbReference type="GO" id="GO:0045493">
    <property type="term" value="P:xylan catabolic process"/>
    <property type="evidence" value="ECO:0007669"/>
    <property type="project" value="UniProtKB-KW"/>
</dbReference>
<sequence length="586" mass="66130">MGVPVIDRFYFQSDQAGPRLRIGLLVDGDHVPAFAAVVIEHIRACDFADIVLVVERKDGQSQLAEKPNWLKRAWRVLRTKARRRTFCYALYTRLEEKLARNPQADPLRMVDVSHELSGIPRLEVEPQASGFVHRFPAETVETVREYKLDVLLRFGFNILKGDILTAARCGIWSYHHGDPEFYRGAPPQFWEMAEGNPRSGAVLQILDEHLDGGTVLEKGIFSNDLSISVRRNRITVFWGSVHFVIARLKVLHEQGIEHLLAQAYPAVPYRGRRVIYRTPSNGEFLRWFLGTLACKLRHKFGPRQVEHWQIAVRRSGTTFAVQPERGSVDLSGFAFVPSPKGLCYADPFVFWHQGQPYVFFECDSYRGQPAIISVAQIGADGIGPVSPCLALPFHLSFPQVFEAEGEIFMMPESLEAGELALYRAVAFPHHWEKDRVLLQGNVVDAALWQQDGHWYLFATVVDLRSRTSSLHLFFSETLHGPWEPHPENPLSYDVRRARGAGALFQRSGKLFRPSQDGSGSYGRALEFNMVDELSAGHYAEHVALVVTPDHVPRQGKAVATGVHTYHEAGGIEVIDAKFRVPARRVL</sequence>
<evidence type="ECO:0000256" key="1">
    <source>
        <dbReference type="ARBA" id="ARBA00022651"/>
    </source>
</evidence>
<reference evidence="4 5" key="4">
    <citation type="journal article" date="2009" name="Appl. Environ. Microbiol.">
        <title>Comparative genome-wide transcriptional profiling of Azorhizobium caulinodans ORS571 grown under free-living and symbiotic conditions.</title>
        <authorList>
            <person name="Tsukada S."/>
            <person name="Aono T."/>
            <person name="Akiba N."/>
            <person name="Lee KB."/>
            <person name="Liu CT."/>
            <person name="Toyazaki H."/>
            <person name="Oyaizu H."/>
        </authorList>
    </citation>
    <scope>NUCLEOTIDE SEQUENCE [LARGE SCALE GENOMIC DNA]</scope>
    <source>
        <strain evidence="5">ATCC 43989 / DSM 5975 / JCM 20966 / LMG 6465 / NBRC 14845 / NCIMB 13405 / ORS 571</strain>
    </source>
</reference>
<evidence type="ECO:0000313" key="4">
    <source>
        <dbReference type="EMBL" id="BAF87506.1"/>
    </source>
</evidence>
<keyword evidence="1" id="KW-0624">Polysaccharide degradation</keyword>
<dbReference type="InterPro" id="IPR036477">
    <property type="entry name" value="Formyl_transf_N_sf"/>
</dbReference>
<dbReference type="AlphaFoldDB" id="A8HXJ3"/>
<reference evidence="4 5" key="1">
    <citation type="journal article" date="2007" name="Appl. Environ. Microbiol.">
        <title>Rhizobial factors required for stem nodule maturation and maintenance in Sesbania rostrata-Azorhizobium caulinodans ORS571 symbiosis.</title>
        <authorList>
            <person name="Suzuki S."/>
            <person name="Aono T."/>
            <person name="Lee KB."/>
            <person name="Suzuki T."/>
            <person name="Liu CT."/>
            <person name="Miwa H."/>
            <person name="Wakao S."/>
            <person name="Iki T."/>
            <person name="Oyaizu H."/>
        </authorList>
    </citation>
    <scope>NUCLEOTIDE SEQUENCE [LARGE SCALE GENOMIC DNA]</scope>
    <source>
        <strain evidence="5">ATCC 43989 / DSM 5975 / JCM 20966 / LMG 6465 / NBRC 14845 / NCIMB 13405 / ORS 571</strain>
    </source>
</reference>
<dbReference type="Gene3D" id="3.40.50.170">
    <property type="entry name" value="Formyl transferase, N-terminal domain"/>
    <property type="match status" value="1"/>
</dbReference>
<dbReference type="InterPro" id="IPR052176">
    <property type="entry name" value="Glycosyl_Hydrlase_43_Enz"/>
</dbReference>
<dbReference type="Pfam" id="PF24793">
    <property type="entry name" value="GINT1_N"/>
    <property type="match status" value="1"/>
</dbReference>
<keyword evidence="2" id="KW-0119">Carbohydrate metabolism</keyword>
<evidence type="ECO:0000313" key="5">
    <source>
        <dbReference type="Proteomes" id="UP000000270"/>
    </source>
</evidence>
<feature type="domain" description="Glucosamine inositolphosphorylceramide transferase 1 N-terminal" evidence="3">
    <location>
        <begin position="344"/>
        <end position="545"/>
    </location>
</feature>
<proteinExistence type="predicted"/>
<dbReference type="PANTHER" id="PTHR43772">
    <property type="entry name" value="ENDO-1,4-BETA-XYLANASE"/>
    <property type="match status" value="1"/>
</dbReference>
<dbReference type="Proteomes" id="UP000000270">
    <property type="component" value="Chromosome"/>
</dbReference>
<dbReference type="STRING" id="438753.AZC_1508"/>
<name>A8HXJ3_AZOC5</name>
<organism evidence="4 5">
    <name type="scientific">Azorhizobium caulinodans (strain ATCC 43989 / DSM 5975 / JCM 20966 / LMG 6465 / NBRC 14845 / NCIMB 13405 / ORS 571)</name>
    <dbReference type="NCBI Taxonomy" id="438753"/>
    <lineage>
        <taxon>Bacteria</taxon>
        <taxon>Pseudomonadati</taxon>
        <taxon>Pseudomonadota</taxon>
        <taxon>Alphaproteobacteria</taxon>
        <taxon>Hyphomicrobiales</taxon>
        <taxon>Xanthobacteraceae</taxon>
        <taxon>Azorhizobium</taxon>
    </lineage>
</organism>
<dbReference type="PANTHER" id="PTHR43772:SF2">
    <property type="entry name" value="PUTATIVE (AFU_ORTHOLOGUE AFUA_2G04480)-RELATED"/>
    <property type="match status" value="1"/>
</dbReference>
<dbReference type="KEGG" id="azc:AZC_1508"/>
<evidence type="ECO:0000256" key="2">
    <source>
        <dbReference type="ARBA" id="ARBA00023277"/>
    </source>
</evidence>
<dbReference type="HOGENOM" id="CLU_038233_0_0_5"/>
<dbReference type="SUPFAM" id="SSF75005">
    <property type="entry name" value="Arabinanase/levansucrase/invertase"/>
    <property type="match status" value="1"/>
</dbReference>
<keyword evidence="4" id="KW-0808">Transferase</keyword>
<reference evidence="5" key="2">
    <citation type="submission" date="2007-04" db="EMBL/GenBank/DDBJ databases">
        <title>Complete genome sequence of the nitrogen-fixing bacterium Azorhizobium caulinodans ORS571.</title>
        <authorList>
            <person name="Lee K.B."/>
            <person name="Backer P.D."/>
            <person name="Aono T."/>
            <person name="Liu C.T."/>
            <person name="Suzuki S."/>
            <person name="Suzuki T."/>
            <person name="Kaneko T."/>
            <person name="Yamada M."/>
            <person name="Tabata S."/>
            <person name="Kupfer D.M."/>
            <person name="Najar F.Z."/>
            <person name="Wiley G.B."/>
            <person name="Roe B."/>
            <person name="Binnewies T."/>
            <person name="Ussery D."/>
            <person name="Vereecke D."/>
            <person name="Gevers D."/>
            <person name="Holsters M."/>
            <person name="Oyaizu H."/>
        </authorList>
    </citation>
    <scope>NUCLEOTIDE SEQUENCE [LARGE SCALE GENOMIC DNA]</scope>
    <source>
        <strain evidence="5">ATCC 43989 / DSM 5975 / JCM 20966 / LMG 6465 / NBRC 14845 / NCIMB 13405 / ORS 571</strain>
    </source>
</reference>
<dbReference type="InterPro" id="IPR056442">
    <property type="entry name" value="GINT1_N"/>
</dbReference>
<dbReference type="InterPro" id="IPR023296">
    <property type="entry name" value="Glyco_hydro_beta-prop_sf"/>
</dbReference>
<gene>
    <name evidence="4" type="ordered locus">AZC_1508</name>
</gene>
<dbReference type="eggNOG" id="COG0223">
    <property type="taxonomic scope" value="Bacteria"/>
</dbReference>
<keyword evidence="5" id="KW-1185">Reference proteome</keyword>
<reference evidence="4 5" key="5">
    <citation type="journal article" date="2010" name="Appl. Environ. Microbiol.">
        <title>phrR-like gene praR of Azorhizobium caulinodans ORS571 is essential for symbiosis with Sesbania rostrata and is involved in expression of reb genes.</title>
        <authorList>
            <person name="Akiba N."/>
            <person name="Aono T."/>
            <person name="Toyazaki H."/>
            <person name="Sato S."/>
            <person name="Oyaizu H."/>
        </authorList>
    </citation>
    <scope>NUCLEOTIDE SEQUENCE [LARGE SCALE GENOMIC DNA]</scope>
    <source>
        <strain evidence="5">ATCC 43989 / DSM 5975 / JCM 20966 / LMG 6465 / NBRC 14845 / NCIMB 13405 / ORS 571</strain>
    </source>
</reference>
<evidence type="ECO:0000259" key="3">
    <source>
        <dbReference type="Pfam" id="PF24793"/>
    </source>
</evidence>